<protein>
    <submittedName>
        <fullName evidence="1">Uncharacterized protein</fullName>
    </submittedName>
</protein>
<gene>
    <name evidence="1" type="ORF">KPSA3_05920</name>
</gene>
<organism evidence="1 2">
    <name type="scientific">Pseudomonas syringae pv. actinidiae</name>
    <dbReference type="NCBI Taxonomy" id="103796"/>
    <lineage>
        <taxon>Bacteria</taxon>
        <taxon>Pseudomonadati</taxon>
        <taxon>Pseudomonadota</taxon>
        <taxon>Gammaproteobacteria</taxon>
        <taxon>Pseudomonadales</taxon>
        <taxon>Pseudomonadaceae</taxon>
        <taxon>Pseudomonas</taxon>
        <taxon>Pseudomonas syringae</taxon>
    </lineage>
</organism>
<name>A0AAN4Q9G0_PSESF</name>
<reference evidence="1 2" key="1">
    <citation type="submission" date="2018-04" db="EMBL/GenBank/DDBJ databases">
        <title>Draft genome sequence of Pseudomonas syringae pv. actinidiae biovar 3 strains isolated from kiwifruit in Kagawa prefecture.</title>
        <authorList>
            <person name="Tabuchi M."/>
            <person name="Saito M."/>
            <person name="Fujiwara S."/>
            <person name="Sasa N."/>
            <person name="Akimitsu K."/>
            <person name="Gomi K."/>
            <person name="Konishi-Sugita S."/>
            <person name="Hamano K."/>
            <person name="Kataoka I."/>
        </authorList>
    </citation>
    <scope>NUCLEOTIDE SEQUENCE [LARGE SCALE GENOMIC DNA]</scope>
    <source>
        <strain evidence="1 2">MAFF212211</strain>
    </source>
</reference>
<proteinExistence type="predicted"/>
<evidence type="ECO:0000313" key="2">
    <source>
        <dbReference type="Proteomes" id="UP000248291"/>
    </source>
</evidence>
<evidence type="ECO:0000313" key="1">
    <source>
        <dbReference type="EMBL" id="GBH19903.1"/>
    </source>
</evidence>
<comment type="caution">
    <text evidence="1">The sequence shown here is derived from an EMBL/GenBank/DDBJ whole genome shotgun (WGS) entry which is preliminary data.</text>
</comment>
<dbReference type="AlphaFoldDB" id="A0AAN4Q9G0"/>
<accession>A0AAN4Q9G0</accession>
<dbReference type="EMBL" id="BGKA01000236">
    <property type="protein sequence ID" value="GBH19903.1"/>
    <property type="molecule type" value="Genomic_DNA"/>
</dbReference>
<sequence length="125" mass="13775">MTDNQPLATSLLATQTQTTDQGAVTANVLTFQVIQQLAALVYHTDQTTTGVVVLTVGLEVALQFVDVGGQQCNLHFWRTSITNSLLVVGYDLSFFFNAECHVGNPYFREALPGKRFQQAEDKTSY</sequence>
<dbReference type="Proteomes" id="UP000248291">
    <property type="component" value="Unassembled WGS sequence"/>
</dbReference>